<keyword evidence="2" id="KW-0808">Transferase</keyword>
<dbReference type="Pfam" id="PF00078">
    <property type="entry name" value="RVT_1"/>
    <property type="match status" value="1"/>
</dbReference>
<dbReference type="AlphaFoldDB" id="A0A1V9GWN3"/>
<evidence type="ECO:0000313" key="12">
    <source>
        <dbReference type="Proteomes" id="UP000050546"/>
    </source>
</evidence>
<evidence type="ECO:0000256" key="3">
    <source>
        <dbReference type="ARBA" id="ARBA00022695"/>
    </source>
</evidence>
<keyword evidence="3" id="KW-0548">Nucleotidyltransferase</keyword>
<sequence length="318" mass="36075">MTPQPLHKLFDAMFHGKYGFEDFLAISAEENHSLVRWKSRTIYKPSSTLKDFHVFLSRVVLDHLPVDASVSFAYRRGASLIQAVEPHAKSRAFFQADLERFFDSITTPLIRKVLVESQTPVTDLHDHLEHILKLLTVEGKLPIGFSTSPILSNACLLSFDQRLAQISHDRGWIYTRYADDIMLSTLDRSKLSDAGTVIEDCLSAEIGDEFKLNPAKSKLTTIGRKVKHLGLVILPSGDVAIDRDVRNRIESWIHFYLRDRAKLLRIFEETPNQGMEEGLERLSGLVSYAHTADPTYLDKLRSKFGTTVIDSLLHRSAK</sequence>
<dbReference type="SUPFAM" id="SSF56672">
    <property type="entry name" value="DNA/RNA polymerases"/>
    <property type="match status" value="1"/>
</dbReference>
<gene>
    <name evidence="11" type="ORF">IM53_018660</name>
</gene>
<dbReference type="GO" id="GO:0003723">
    <property type="term" value="F:RNA binding"/>
    <property type="evidence" value="ECO:0007669"/>
    <property type="project" value="InterPro"/>
</dbReference>
<dbReference type="EC" id="2.7.7.49" evidence="1"/>
<dbReference type="EMBL" id="JPYI02000098">
    <property type="protein sequence ID" value="OQP74882.1"/>
    <property type="molecule type" value="Genomic_DNA"/>
</dbReference>
<comment type="catalytic activity">
    <reaction evidence="9">
        <text>DNA(n) + a 2'-deoxyribonucleoside 5'-triphosphate = DNA(n+1) + diphosphate</text>
        <dbReference type="Rhea" id="RHEA:22508"/>
        <dbReference type="Rhea" id="RHEA-COMP:17339"/>
        <dbReference type="Rhea" id="RHEA-COMP:17340"/>
        <dbReference type="ChEBI" id="CHEBI:33019"/>
        <dbReference type="ChEBI" id="CHEBI:61560"/>
        <dbReference type="ChEBI" id="CHEBI:173112"/>
        <dbReference type="EC" id="2.7.7.49"/>
    </reaction>
</comment>
<comment type="similarity">
    <text evidence="8">Belongs to the bacterial reverse transcriptase family.</text>
</comment>
<dbReference type="PANTHER" id="PTHR34047">
    <property type="entry name" value="NUCLEAR INTRON MATURASE 1, MITOCHONDRIAL-RELATED"/>
    <property type="match status" value="1"/>
</dbReference>
<dbReference type="RefSeq" id="WP_012438633.1">
    <property type="nucleotide sequence ID" value="NZ_JAGHVR010000008.1"/>
</dbReference>
<dbReference type="GO" id="GO:0046872">
    <property type="term" value="F:metal ion binding"/>
    <property type="evidence" value="ECO:0007669"/>
    <property type="project" value="UniProtKB-KW"/>
</dbReference>
<evidence type="ECO:0000256" key="5">
    <source>
        <dbReference type="ARBA" id="ARBA00022842"/>
    </source>
</evidence>
<dbReference type="PANTHER" id="PTHR34047:SF7">
    <property type="entry name" value="RNA-DIRECTED DNA POLYMERASE"/>
    <property type="match status" value="1"/>
</dbReference>
<reference evidence="11 12" key="1">
    <citation type="journal article" date="2016" name="Plant Pathol.">
        <title>Genetic characterization of strains named as Xanthomonas axonopodis pv. dieffenbachiae leads to a taxonomic revision of the X. axonopodis species complex.</title>
        <authorList>
            <person name="Constantin E.C."/>
            <person name="Cleenwerck I."/>
            <person name="Maes M."/>
            <person name="Baeyen S."/>
            <person name="Van Malderghem C."/>
            <person name="De Vos P."/>
            <person name="Cottyn B."/>
        </authorList>
    </citation>
    <scope>NUCLEOTIDE SEQUENCE [LARGE SCALE GENOMIC DNA]</scope>
    <source>
        <strain evidence="11 12">LMG 25940</strain>
    </source>
</reference>
<evidence type="ECO:0000256" key="2">
    <source>
        <dbReference type="ARBA" id="ARBA00022679"/>
    </source>
</evidence>
<feature type="domain" description="Reverse transcriptase" evidence="10">
    <location>
        <begin position="1"/>
        <end position="233"/>
    </location>
</feature>
<protein>
    <recommendedName>
        <fullName evidence="1">RNA-directed DNA polymerase</fullName>
        <ecNumber evidence="1">2.7.7.49</ecNumber>
    </recommendedName>
</protein>
<dbReference type="InterPro" id="IPR051083">
    <property type="entry name" value="GrpII_Intron_Splice-Mob/Def"/>
</dbReference>
<keyword evidence="4" id="KW-0479">Metal-binding</keyword>
<evidence type="ECO:0000256" key="4">
    <source>
        <dbReference type="ARBA" id="ARBA00022723"/>
    </source>
</evidence>
<dbReference type="STRING" id="1437877.GCA_001564415_03934"/>
<dbReference type="Proteomes" id="UP000050546">
    <property type="component" value="Unassembled WGS sequence"/>
</dbReference>
<name>A0A1V9GWN3_9XANT</name>
<evidence type="ECO:0000313" key="11">
    <source>
        <dbReference type="EMBL" id="OQP74882.1"/>
    </source>
</evidence>
<evidence type="ECO:0000259" key="10">
    <source>
        <dbReference type="PROSITE" id="PS50878"/>
    </source>
</evidence>
<dbReference type="InterPro" id="IPR043502">
    <property type="entry name" value="DNA/RNA_pol_sf"/>
</dbReference>
<keyword evidence="5" id="KW-0460">Magnesium</keyword>
<comment type="caution">
    <text evidence="11">The sequence shown here is derived from an EMBL/GenBank/DDBJ whole genome shotgun (WGS) entry which is preliminary data.</text>
</comment>
<proteinExistence type="inferred from homology"/>
<keyword evidence="6 11" id="KW-0695">RNA-directed DNA polymerase</keyword>
<keyword evidence="7" id="KW-0051">Antiviral defense</keyword>
<dbReference type="PRINTS" id="PR00866">
    <property type="entry name" value="RNADNAPOLMS"/>
</dbReference>
<reference evidence="11 12" key="2">
    <citation type="journal article" date="2017" name="Plant Pathol.">
        <title>Pathogenicity and virulence gene content of Xanthomonas strains infecting Araceae, formerly known as Xanthomonas axonopodis pv. dieffenbachiae.</title>
        <authorList>
            <person name="Constantin E.C."/>
            <person name="Haegeman A."/>
            <person name="Van Vaerenbergh J."/>
            <person name="Baeyen S."/>
            <person name="Van Malderghem C."/>
            <person name="Maes M."/>
            <person name="Cottyn B."/>
        </authorList>
    </citation>
    <scope>NUCLEOTIDE SEQUENCE [LARGE SCALE GENOMIC DNA]</scope>
    <source>
        <strain evidence="11 12">LMG 25940</strain>
    </source>
</reference>
<dbReference type="GO" id="GO:0051607">
    <property type="term" value="P:defense response to virus"/>
    <property type="evidence" value="ECO:0007669"/>
    <property type="project" value="UniProtKB-KW"/>
</dbReference>
<dbReference type="PROSITE" id="PS50878">
    <property type="entry name" value="RT_POL"/>
    <property type="match status" value="1"/>
</dbReference>
<dbReference type="GO" id="GO:0003964">
    <property type="term" value="F:RNA-directed DNA polymerase activity"/>
    <property type="evidence" value="ECO:0007669"/>
    <property type="project" value="UniProtKB-KW"/>
</dbReference>
<dbReference type="InterPro" id="IPR000123">
    <property type="entry name" value="Reverse_transcriptase_msDNA"/>
</dbReference>
<dbReference type="InterPro" id="IPR000477">
    <property type="entry name" value="RT_dom"/>
</dbReference>
<evidence type="ECO:0000256" key="1">
    <source>
        <dbReference type="ARBA" id="ARBA00012493"/>
    </source>
</evidence>
<evidence type="ECO:0000256" key="8">
    <source>
        <dbReference type="ARBA" id="ARBA00034120"/>
    </source>
</evidence>
<accession>A0A1V9GWN3</accession>
<organism evidence="11 12">
    <name type="scientific">Xanthomonas phaseoli pv. dieffenbachiae</name>
    <dbReference type="NCBI Taxonomy" id="92828"/>
    <lineage>
        <taxon>Bacteria</taxon>
        <taxon>Pseudomonadati</taxon>
        <taxon>Pseudomonadota</taxon>
        <taxon>Gammaproteobacteria</taxon>
        <taxon>Lysobacterales</taxon>
        <taxon>Lysobacteraceae</taxon>
        <taxon>Xanthomonas</taxon>
    </lineage>
</organism>
<dbReference type="CDD" id="cd03487">
    <property type="entry name" value="RT_Bac_retron_II"/>
    <property type="match status" value="1"/>
</dbReference>
<evidence type="ECO:0000256" key="6">
    <source>
        <dbReference type="ARBA" id="ARBA00022918"/>
    </source>
</evidence>
<evidence type="ECO:0000256" key="9">
    <source>
        <dbReference type="ARBA" id="ARBA00048173"/>
    </source>
</evidence>
<evidence type="ECO:0000256" key="7">
    <source>
        <dbReference type="ARBA" id="ARBA00023118"/>
    </source>
</evidence>